<accession>A0A0D3EZI9</accession>
<dbReference type="EnsemblPlants" id="OBART02G00370.1">
    <property type="protein sequence ID" value="OBART02G00370.1"/>
    <property type="gene ID" value="OBART02G00370"/>
</dbReference>
<evidence type="ECO:0000313" key="1">
    <source>
        <dbReference type="EnsemblPlants" id="OBART02G00370.1"/>
    </source>
</evidence>
<organism evidence="1">
    <name type="scientific">Oryza barthii</name>
    <dbReference type="NCBI Taxonomy" id="65489"/>
    <lineage>
        <taxon>Eukaryota</taxon>
        <taxon>Viridiplantae</taxon>
        <taxon>Streptophyta</taxon>
        <taxon>Embryophyta</taxon>
        <taxon>Tracheophyta</taxon>
        <taxon>Spermatophyta</taxon>
        <taxon>Magnoliopsida</taxon>
        <taxon>Liliopsida</taxon>
        <taxon>Poales</taxon>
        <taxon>Poaceae</taxon>
        <taxon>BOP clade</taxon>
        <taxon>Oryzoideae</taxon>
        <taxon>Oryzeae</taxon>
        <taxon>Oryzinae</taxon>
        <taxon>Oryza</taxon>
    </lineage>
</organism>
<dbReference type="PaxDb" id="65489-OBART02G00370.2"/>
<dbReference type="AlphaFoldDB" id="A0A0D3EZI9"/>
<reference evidence="1" key="2">
    <citation type="submission" date="2015-03" db="UniProtKB">
        <authorList>
            <consortium name="EnsemblPlants"/>
        </authorList>
    </citation>
    <scope>IDENTIFICATION</scope>
</reference>
<dbReference type="Proteomes" id="UP000026960">
    <property type="component" value="Chromosome 2"/>
</dbReference>
<dbReference type="HOGENOM" id="CLU_188682_0_0_1"/>
<proteinExistence type="predicted"/>
<reference evidence="1" key="1">
    <citation type="journal article" date="2009" name="Rice">
        <title>De Novo Next Generation Sequencing of Plant Genomes.</title>
        <authorList>
            <person name="Rounsley S."/>
            <person name="Marri P.R."/>
            <person name="Yu Y."/>
            <person name="He R."/>
            <person name="Sisneros N."/>
            <person name="Goicoechea J.L."/>
            <person name="Lee S.J."/>
            <person name="Angelova A."/>
            <person name="Kudrna D."/>
            <person name="Luo M."/>
            <person name="Affourtit J."/>
            <person name="Desany B."/>
            <person name="Knight J."/>
            <person name="Niazi F."/>
            <person name="Egholm M."/>
            <person name="Wing R.A."/>
        </authorList>
    </citation>
    <scope>NUCLEOTIDE SEQUENCE [LARGE SCALE GENOMIC DNA]</scope>
    <source>
        <strain evidence="1">IRGC 105608</strain>
    </source>
</reference>
<dbReference type="EnsemblPlants" id="OBART02G00370.2">
    <property type="protein sequence ID" value="OBART02G00370.2"/>
    <property type="gene ID" value="OBART02G00370"/>
</dbReference>
<keyword evidence="2" id="KW-1185">Reference proteome</keyword>
<dbReference type="Gramene" id="OBART02G00370.1">
    <property type="protein sequence ID" value="OBART02G00370.1"/>
    <property type="gene ID" value="OBART02G00370"/>
</dbReference>
<dbReference type="Gramene" id="OBART02G00370.2">
    <property type="protein sequence ID" value="OBART02G00370.2"/>
    <property type="gene ID" value="OBART02G00370"/>
</dbReference>
<name>A0A0D3EZI9_9ORYZ</name>
<sequence>MANPSNVATNGNVTKGSCCLLTLWVIVNLMPPAWLHASTLQLQYKLLQKIQIKKLAISIHRELAGGGNAMQAARARAGQGLQLCERGRDAQQ</sequence>
<evidence type="ECO:0000313" key="2">
    <source>
        <dbReference type="Proteomes" id="UP000026960"/>
    </source>
</evidence>
<protein>
    <submittedName>
        <fullName evidence="1">Uncharacterized protein</fullName>
    </submittedName>
</protein>